<feature type="compositionally biased region" description="Polar residues" evidence="1">
    <location>
        <begin position="169"/>
        <end position="181"/>
    </location>
</feature>
<sequence length="391" mass="43752">MSDSELSDAELPIPSDAQIEKTLRNVVCAFFKAGDFEALTIKRVRESAEQKLDLPENFLKTDSSWKDKSKDIISEEVNGDAQSADEAQQPKMKAKSKTRAPAKAQVKASTKPNSNKDALKRKPTETKLQKPRKRRKASVTPESEFPLKSSDDSPLSEISNTESEPKQRAGSNAVKNKQATSPAIDDDDDDDDDEDDEAESEVNGDISRSIQEKEGSSEDGDVKKATEPGPGSDSEMSILIDDPPTKRKAQKKQSSGKASKVPKSRSKKVKEDKEKTPQEEEIKRLQGWLVKCGVRKMWFRELAPYDTPKEKINHLKDMLKDIGMEGRYSEEKAKKIKEKRELAADLEAVQDGNKRWGQDSEDSEEGRPKRRIARGLRELDFLGDDDGEETS</sequence>
<dbReference type="PANTHER" id="PTHR15410">
    <property type="entry name" value="HIRA-INTERACTING PROTEIN 3"/>
    <property type="match status" value="1"/>
</dbReference>
<evidence type="ECO:0000256" key="1">
    <source>
        <dbReference type="SAM" id="MobiDB-lite"/>
    </source>
</evidence>
<reference evidence="2" key="1">
    <citation type="journal article" date="2020" name="Stud. Mycol.">
        <title>101 Dothideomycetes genomes: a test case for predicting lifestyles and emergence of pathogens.</title>
        <authorList>
            <person name="Haridas S."/>
            <person name="Albert R."/>
            <person name="Binder M."/>
            <person name="Bloem J."/>
            <person name="Labutti K."/>
            <person name="Salamov A."/>
            <person name="Andreopoulos B."/>
            <person name="Baker S."/>
            <person name="Barry K."/>
            <person name="Bills G."/>
            <person name="Bluhm B."/>
            <person name="Cannon C."/>
            <person name="Castanera R."/>
            <person name="Culley D."/>
            <person name="Daum C."/>
            <person name="Ezra D."/>
            <person name="Gonzalez J."/>
            <person name="Henrissat B."/>
            <person name="Kuo A."/>
            <person name="Liang C."/>
            <person name="Lipzen A."/>
            <person name="Lutzoni F."/>
            <person name="Magnuson J."/>
            <person name="Mondo S."/>
            <person name="Nolan M."/>
            <person name="Ohm R."/>
            <person name="Pangilinan J."/>
            <person name="Park H.-J."/>
            <person name="Ramirez L."/>
            <person name="Alfaro M."/>
            <person name="Sun H."/>
            <person name="Tritt A."/>
            <person name="Yoshinaga Y."/>
            <person name="Zwiers L.-H."/>
            <person name="Turgeon B."/>
            <person name="Goodwin S."/>
            <person name="Spatafora J."/>
            <person name="Crous P."/>
            <person name="Grigoriev I."/>
        </authorList>
    </citation>
    <scope>NUCLEOTIDE SEQUENCE</scope>
    <source>
        <strain evidence="2">CBS 101060</strain>
    </source>
</reference>
<evidence type="ECO:0000313" key="3">
    <source>
        <dbReference type="Proteomes" id="UP000799429"/>
    </source>
</evidence>
<feature type="compositionally biased region" description="Basic and acidic residues" evidence="1">
    <location>
        <begin position="269"/>
        <end position="281"/>
    </location>
</feature>
<dbReference type="PANTHER" id="PTHR15410:SF2">
    <property type="entry name" value="HIRA-INTERACTING PROTEIN 3"/>
    <property type="match status" value="1"/>
</dbReference>
<dbReference type="GO" id="GO:0005634">
    <property type="term" value="C:nucleus"/>
    <property type="evidence" value="ECO:0007669"/>
    <property type="project" value="TreeGrafter"/>
</dbReference>
<evidence type="ECO:0000313" key="2">
    <source>
        <dbReference type="EMBL" id="KAF2835722.1"/>
    </source>
</evidence>
<accession>A0A9P4VNI2</accession>
<evidence type="ECO:0008006" key="4">
    <source>
        <dbReference type="Google" id="ProtNLM"/>
    </source>
</evidence>
<gene>
    <name evidence="2" type="ORF">M501DRAFT_941455</name>
</gene>
<feature type="compositionally biased region" description="Polar residues" evidence="1">
    <location>
        <begin position="107"/>
        <end position="116"/>
    </location>
</feature>
<dbReference type="EMBL" id="MU006107">
    <property type="protein sequence ID" value="KAF2835722.1"/>
    <property type="molecule type" value="Genomic_DNA"/>
</dbReference>
<dbReference type="OrthoDB" id="552755at2759"/>
<feature type="compositionally biased region" description="Acidic residues" evidence="1">
    <location>
        <begin position="184"/>
        <end position="202"/>
    </location>
</feature>
<feature type="region of interest" description="Disordered" evidence="1">
    <location>
        <begin position="50"/>
        <end position="281"/>
    </location>
</feature>
<feature type="region of interest" description="Disordered" evidence="1">
    <location>
        <begin position="348"/>
        <end position="372"/>
    </location>
</feature>
<proteinExistence type="predicted"/>
<comment type="caution">
    <text evidence="2">The sequence shown here is derived from an EMBL/GenBank/DDBJ whole genome shotgun (WGS) entry which is preliminary data.</text>
</comment>
<organism evidence="2 3">
    <name type="scientific">Patellaria atrata CBS 101060</name>
    <dbReference type="NCBI Taxonomy" id="1346257"/>
    <lineage>
        <taxon>Eukaryota</taxon>
        <taxon>Fungi</taxon>
        <taxon>Dikarya</taxon>
        <taxon>Ascomycota</taxon>
        <taxon>Pezizomycotina</taxon>
        <taxon>Dothideomycetes</taxon>
        <taxon>Dothideomycetes incertae sedis</taxon>
        <taxon>Patellariales</taxon>
        <taxon>Patellariaceae</taxon>
        <taxon>Patellaria</taxon>
    </lineage>
</organism>
<keyword evidence="3" id="KW-1185">Reference proteome</keyword>
<dbReference type="Proteomes" id="UP000799429">
    <property type="component" value="Unassembled WGS sequence"/>
</dbReference>
<protein>
    <recommendedName>
        <fullName evidence="4">Transcriptional regulator</fullName>
    </recommendedName>
</protein>
<feature type="compositionally biased region" description="Basic and acidic residues" evidence="1">
    <location>
        <begin position="210"/>
        <end position="226"/>
    </location>
</feature>
<feature type="compositionally biased region" description="Basic and acidic residues" evidence="1">
    <location>
        <begin position="117"/>
        <end position="128"/>
    </location>
</feature>
<dbReference type="AlphaFoldDB" id="A0A9P4VNI2"/>
<feature type="compositionally biased region" description="Polar residues" evidence="1">
    <location>
        <begin position="152"/>
        <end position="162"/>
    </location>
</feature>
<feature type="compositionally biased region" description="Basic and acidic residues" evidence="1">
    <location>
        <begin position="63"/>
        <end position="73"/>
    </location>
</feature>
<name>A0A9P4VNI2_9PEZI</name>
<dbReference type="InterPro" id="IPR037647">
    <property type="entry name" value="HIRIP3"/>
</dbReference>